<proteinExistence type="predicted"/>
<dbReference type="EMBL" id="LGRX02005389">
    <property type="protein sequence ID" value="KAK3278529.1"/>
    <property type="molecule type" value="Genomic_DNA"/>
</dbReference>
<comment type="caution">
    <text evidence="1">The sequence shown here is derived from an EMBL/GenBank/DDBJ whole genome shotgun (WGS) entry which is preliminary data.</text>
</comment>
<evidence type="ECO:0000313" key="1">
    <source>
        <dbReference type="EMBL" id="KAK3278529.1"/>
    </source>
</evidence>
<dbReference type="InterPro" id="IPR045140">
    <property type="entry name" value="SHCBP1-like"/>
</dbReference>
<dbReference type="SUPFAM" id="SSF51126">
    <property type="entry name" value="Pectin lyase-like"/>
    <property type="match status" value="1"/>
</dbReference>
<name>A0AAE0GI86_9CHLO</name>
<keyword evidence="2" id="KW-1185">Reference proteome</keyword>
<dbReference type="AlphaFoldDB" id="A0AAE0GI86"/>
<sequence>MQQEYHAIAGRRLKDRGATFADIDDTVVLRIFRLLTPLPDVFRVAASCKRFRNLTQEHKLSLVVYAENGPHSHALRSQPHWFSSLQQAVTASRPGDTILLHPGPHFCTNVELRWPLQLVGGGRTPHDTVLHTADGTKGSNTVLEGWASCRIAFLTIRPHALSHCLRHHLGQMLVENCTLTCQPHPLDHLCPAIIMGGVDRLDAQLGSLEVVETSIQGGGQALKCVNGRSPSRTRVIYVSQATYLFWFEPTSYVKSLIGTRASTRVERGL</sequence>
<dbReference type="InterPro" id="IPR011050">
    <property type="entry name" value="Pectin_lyase_fold/virulence"/>
</dbReference>
<dbReference type="InterPro" id="IPR036047">
    <property type="entry name" value="F-box-like_dom_sf"/>
</dbReference>
<evidence type="ECO:0000313" key="2">
    <source>
        <dbReference type="Proteomes" id="UP001190700"/>
    </source>
</evidence>
<reference evidence="1 2" key="1">
    <citation type="journal article" date="2015" name="Genome Biol. Evol.">
        <title>Comparative Genomics of a Bacterivorous Green Alga Reveals Evolutionary Causalities and Consequences of Phago-Mixotrophic Mode of Nutrition.</title>
        <authorList>
            <person name="Burns J.A."/>
            <person name="Paasch A."/>
            <person name="Narechania A."/>
            <person name="Kim E."/>
        </authorList>
    </citation>
    <scope>NUCLEOTIDE SEQUENCE [LARGE SCALE GENOMIC DNA]</scope>
    <source>
        <strain evidence="1 2">PLY_AMNH</strain>
    </source>
</reference>
<dbReference type="Gene3D" id="1.20.1280.50">
    <property type="match status" value="1"/>
</dbReference>
<dbReference type="Proteomes" id="UP001190700">
    <property type="component" value="Unassembled WGS sequence"/>
</dbReference>
<accession>A0AAE0GI86</accession>
<gene>
    <name evidence="1" type="ORF">CYMTET_13540</name>
</gene>
<protein>
    <submittedName>
        <fullName evidence="1">F-box protein skip5</fullName>
    </submittedName>
</protein>
<organism evidence="1 2">
    <name type="scientific">Cymbomonas tetramitiformis</name>
    <dbReference type="NCBI Taxonomy" id="36881"/>
    <lineage>
        <taxon>Eukaryota</taxon>
        <taxon>Viridiplantae</taxon>
        <taxon>Chlorophyta</taxon>
        <taxon>Pyramimonadophyceae</taxon>
        <taxon>Pyramimonadales</taxon>
        <taxon>Pyramimonadaceae</taxon>
        <taxon>Cymbomonas</taxon>
    </lineage>
</organism>
<dbReference type="PANTHER" id="PTHR14695:SF4">
    <property type="entry name" value="PROTEIN NESSUN DORMA"/>
    <property type="match status" value="1"/>
</dbReference>
<dbReference type="SUPFAM" id="SSF81383">
    <property type="entry name" value="F-box domain"/>
    <property type="match status" value="1"/>
</dbReference>
<dbReference type="PANTHER" id="PTHR14695">
    <property type="entry name" value="SHC SH2-DOMAIN BINDING PROTEIN 1-RELATED"/>
    <property type="match status" value="1"/>
</dbReference>